<dbReference type="SUPFAM" id="SSF53850">
    <property type="entry name" value="Periplasmic binding protein-like II"/>
    <property type="match status" value="1"/>
</dbReference>
<reference evidence="4" key="1">
    <citation type="journal article" date="2014" name="Int. J. Syst. Evol. Microbiol.">
        <title>Complete genome sequence of Corynebacterium casei LMG S-19264T (=DSM 44701T), isolated from a smear-ripened cheese.</title>
        <authorList>
            <consortium name="US DOE Joint Genome Institute (JGI-PGF)"/>
            <person name="Walter F."/>
            <person name="Albersmeier A."/>
            <person name="Kalinowski J."/>
            <person name="Ruckert C."/>
        </authorList>
    </citation>
    <scope>NUCLEOTIDE SEQUENCE</scope>
    <source>
        <strain evidence="4">JCM 19596</strain>
    </source>
</reference>
<dbReference type="PROSITE" id="PS51257">
    <property type="entry name" value="PROKAR_LIPOPROTEIN"/>
    <property type="match status" value="1"/>
</dbReference>
<dbReference type="AlphaFoldDB" id="A0A830FCY0"/>
<dbReference type="InterPro" id="IPR050811">
    <property type="entry name" value="Phosphate_ABC_transporter"/>
</dbReference>
<dbReference type="PANTHER" id="PTHR30570:SF1">
    <property type="entry name" value="PHOSPHATE-BINDING PROTEIN PSTS"/>
    <property type="match status" value="1"/>
</dbReference>
<gene>
    <name evidence="4" type="ORF">GCM10009039_20840</name>
</gene>
<name>A0A830FCY0_9EURY</name>
<dbReference type="Proteomes" id="UP000607197">
    <property type="component" value="Unassembled WGS sequence"/>
</dbReference>
<dbReference type="Pfam" id="PF12849">
    <property type="entry name" value="PBP_like_2"/>
    <property type="match status" value="1"/>
</dbReference>
<reference evidence="4" key="2">
    <citation type="submission" date="2020-09" db="EMBL/GenBank/DDBJ databases">
        <authorList>
            <person name="Sun Q."/>
            <person name="Ohkuma M."/>
        </authorList>
    </citation>
    <scope>NUCLEOTIDE SEQUENCE</scope>
    <source>
        <strain evidence="4">JCM 19596</strain>
    </source>
</reference>
<dbReference type="InterPro" id="IPR024370">
    <property type="entry name" value="PBP_domain"/>
</dbReference>
<keyword evidence="1" id="KW-0732">Signal</keyword>
<dbReference type="EMBL" id="BMPG01000002">
    <property type="protein sequence ID" value="GGL62682.1"/>
    <property type="molecule type" value="Genomic_DNA"/>
</dbReference>
<feature type="compositionally biased region" description="Gly residues" evidence="2">
    <location>
        <begin position="37"/>
        <end position="49"/>
    </location>
</feature>
<dbReference type="RefSeq" id="WP_188978655.1">
    <property type="nucleotide sequence ID" value="NZ_BMPG01000002.1"/>
</dbReference>
<accession>A0A830FCY0</accession>
<sequence length="372" mass="39540">MSKQFQRFGEKISRRKALGAVGATGVAAFAGCSSNSGGSGGGNNNGGTGTTQQTTQQTTSQEVTALTAGGSSTVYPITSKASSVWNYNPPASDTEYWPAAEYGIDTDKAFAQYWAEMYGFEADGEGNPPFKVQVGLSHSGVGLTKVMKGQVDIGDASAPVEAELEDVDYDKFVNHVVGVDAQPIVVSKYLYDNGIKGLDAETVRAIYKGDIDNWSEVDGYTGKDMEIQAIGRSVGSGTDTSFRVNMLGSSDAEMPGVDIRKGENQQVAAAVEGSDNAIAYMALAFVSDQVPAISLTFDGKTYTPGENLSDQGYPLSRDLHCYTYDGTSNKEAAFLRMIIHDFGQGQYVGPSGYAQLSDARQEEELSKLPDPQ</sequence>
<dbReference type="PANTHER" id="PTHR30570">
    <property type="entry name" value="PERIPLASMIC PHOSPHATE BINDING COMPONENT OF PHOSPHATE ABC TRANSPORTER"/>
    <property type="match status" value="1"/>
</dbReference>
<evidence type="ECO:0000313" key="5">
    <source>
        <dbReference type="Proteomes" id="UP000607197"/>
    </source>
</evidence>
<evidence type="ECO:0000256" key="1">
    <source>
        <dbReference type="ARBA" id="ARBA00022729"/>
    </source>
</evidence>
<dbReference type="OrthoDB" id="10255at2157"/>
<evidence type="ECO:0000259" key="3">
    <source>
        <dbReference type="Pfam" id="PF12849"/>
    </source>
</evidence>
<feature type="domain" description="PBP" evidence="3">
    <location>
        <begin position="125"/>
        <end position="333"/>
    </location>
</feature>
<evidence type="ECO:0000256" key="2">
    <source>
        <dbReference type="SAM" id="MobiDB-lite"/>
    </source>
</evidence>
<keyword evidence="5" id="KW-1185">Reference proteome</keyword>
<comment type="caution">
    <text evidence="4">The sequence shown here is derived from an EMBL/GenBank/DDBJ whole genome shotgun (WGS) entry which is preliminary data.</text>
</comment>
<dbReference type="Gene3D" id="3.40.190.10">
    <property type="entry name" value="Periplasmic binding protein-like II"/>
    <property type="match status" value="2"/>
</dbReference>
<evidence type="ECO:0000313" key="4">
    <source>
        <dbReference type="EMBL" id="GGL62682.1"/>
    </source>
</evidence>
<protein>
    <submittedName>
        <fullName evidence="4">Phosphate ABC transporter substrate-binding protein</fullName>
    </submittedName>
</protein>
<feature type="region of interest" description="Disordered" evidence="2">
    <location>
        <begin position="35"/>
        <end position="64"/>
    </location>
</feature>
<organism evidence="4 5">
    <name type="scientific">Halocalculus aciditolerans</name>
    <dbReference type="NCBI Taxonomy" id="1383812"/>
    <lineage>
        <taxon>Archaea</taxon>
        <taxon>Methanobacteriati</taxon>
        <taxon>Methanobacteriota</taxon>
        <taxon>Stenosarchaea group</taxon>
        <taxon>Halobacteria</taxon>
        <taxon>Halobacteriales</taxon>
        <taxon>Halobacteriaceae</taxon>
        <taxon>Halocalculus</taxon>
    </lineage>
</organism>
<feature type="compositionally biased region" description="Low complexity" evidence="2">
    <location>
        <begin position="50"/>
        <end position="61"/>
    </location>
</feature>
<proteinExistence type="predicted"/>